<comment type="catalytic activity">
    <reaction evidence="1 9">
        <text>4-amino-5-aminomethyl-2-methylpyrimidine + H2O = 4-amino-5-hydroxymethyl-2-methylpyrimidine + NH4(+)</text>
        <dbReference type="Rhea" id="RHEA:31799"/>
        <dbReference type="ChEBI" id="CHEBI:15377"/>
        <dbReference type="ChEBI" id="CHEBI:16892"/>
        <dbReference type="ChEBI" id="CHEBI:28938"/>
        <dbReference type="ChEBI" id="CHEBI:63416"/>
        <dbReference type="EC" id="3.5.99.2"/>
    </reaction>
</comment>
<evidence type="ECO:0000256" key="1">
    <source>
        <dbReference type="ARBA" id="ARBA00001881"/>
    </source>
</evidence>
<feature type="domain" description="TAP-C" evidence="10">
    <location>
        <begin position="188"/>
        <end position="219"/>
    </location>
</feature>
<comment type="function">
    <text evidence="9">Catalyzes an amino-pyrimidine hydrolysis reaction at the C5' of the pyrimidine moiety of thiamine compounds, a reaction that is part of a thiamine salvage pathway.</text>
</comment>
<evidence type="ECO:0000256" key="6">
    <source>
        <dbReference type="ARBA" id="ARBA00013647"/>
    </source>
</evidence>
<dbReference type="Gene3D" id="1.20.910.10">
    <property type="entry name" value="Heme oxygenase-like"/>
    <property type="match status" value="1"/>
</dbReference>
<accession>A0ABS3LI26</accession>
<dbReference type="PROSITE" id="PS51281">
    <property type="entry name" value="TAP_C"/>
    <property type="match status" value="1"/>
</dbReference>
<keyword evidence="7 9" id="KW-0784">Thiamine biosynthesis</keyword>
<dbReference type="InterPro" id="IPR004305">
    <property type="entry name" value="Thiaminase-2/PQQC"/>
</dbReference>
<evidence type="ECO:0000256" key="3">
    <source>
        <dbReference type="ARBA" id="ARBA00010264"/>
    </source>
</evidence>
<evidence type="ECO:0000313" key="12">
    <source>
        <dbReference type="Proteomes" id="UP000664601"/>
    </source>
</evidence>
<evidence type="ECO:0000256" key="7">
    <source>
        <dbReference type="ARBA" id="ARBA00022977"/>
    </source>
</evidence>
<dbReference type="NCBIfam" id="TIGR04306">
    <property type="entry name" value="salvage_TenA"/>
    <property type="match status" value="1"/>
</dbReference>
<comment type="subunit">
    <text evidence="4">Homotetramer.</text>
</comment>
<dbReference type="InterPro" id="IPR005637">
    <property type="entry name" value="TAP_C_dom"/>
</dbReference>
<dbReference type="SUPFAM" id="SSF48613">
    <property type="entry name" value="Heme oxygenase-like"/>
    <property type="match status" value="1"/>
</dbReference>
<gene>
    <name evidence="11" type="primary">tenA</name>
    <name evidence="11" type="ORF">JZO70_21490</name>
</gene>
<sequence length="219" mass="25528">MFTELARKEAAPYWEGSFVHPFVQSIADGTLSPEIFRFYLLQDRYYLEHFSKLYEQIADQTTDQEVAALLRENAENLRLGEIAVRDDFFEELEISEKEIAKTPIAPTAYHYVSHMYRQLIEGTPNSAFAGMLPCAWLYQEIGVRLIKSGSPHPLYQRWIETYGGEEAAQGILKERAVLDRLYEASEPEEQQQMLEAFVISSKMEYAFWEMAMKKETWEI</sequence>
<dbReference type="Pfam" id="PF03070">
    <property type="entry name" value="TENA_THI-4"/>
    <property type="match status" value="1"/>
</dbReference>
<evidence type="ECO:0000256" key="8">
    <source>
        <dbReference type="ARBA" id="ARBA00048337"/>
    </source>
</evidence>
<protein>
    <recommendedName>
        <fullName evidence="6 9">Aminopyrimidine aminohydrolase</fullName>
        <ecNumber evidence="5 9">3.5.99.2</ecNumber>
    </recommendedName>
</protein>
<comment type="similarity">
    <text evidence="3 9">Belongs to the TenA family.</text>
</comment>
<dbReference type="InterPro" id="IPR027574">
    <property type="entry name" value="Thiaminase_II"/>
</dbReference>
<name>A0ABS3LI26_9ENTE</name>
<evidence type="ECO:0000259" key="10">
    <source>
        <dbReference type="PROSITE" id="PS51281"/>
    </source>
</evidence>
<comment type="caution">
    <text evidence="11">The sequence shown here is derived from an EMBL/GenBank/DDBJ whole genome shotgun (WGS) entry which is preliminary data.</text>
</comment>
<keyword evidence="12" id="KW-1185">Reference proteome</keyword>
<dbReference type="EC" id="3.5.99.2" evidence="5 9"/>
<evidence type="ECO:0000256" key="4">
    <source>
        <dbReference type="ARBA" id="ARBA00011881"/>
    </source>
</evidence>
<dbReference type="PANTHER" id="PTHR43198">
    <property type="entry name" value="BIFUNCTIONAL TH2 PROTEIN"/>
    <property type="match status" value="1"/>
</dbReference>
<evidence type="ECO:0000256" key="2">
    <source>
        <dbReference type="ARBA" id="ARBA00004948"/>
    </source>
</evidence>
<comment type="catalytic activity">
    <reaction evidence="8 9">
        <text>thiamine + H2O = 5-(2-hydroxyethyl)-4-methylthiazole + 4-amino-5-hydroxymethyl-2-methylpyrimidine + H(+)</text>
        <dbReference type="Rhea" id="RHEA:17509"/>
        <dbReference type="ChEBI" id="CHEBI:15377"/>
        <dbReference type="ChEBI" id="CHEBI:15378"/>
        <dbReference type="ChEBI" id="CHEBI:16892"/>
        <dbReference type="ChEBI" id="CHEBI:17957"/>
        <dbReference type="ChEBI" id="CHEBI:18385"/>
        <dbReference type="EC" id="3.5.99.2"/>
    </reaction>
</comment>
<evidence type="ECO:0000256" key="9">
    <source>
        <dbReference type="RuleBase" id="RU363093"/>
    </source>
</evidence>
<dbReference type="InterPro" id="IPR016084">
    <property type="entry name" value="Haem_Oase-like_multi-hlx"/>
</dbReference>
<dbReference type="Proteomes" id="UP000664601">
    <property type="component" value="Unassembled WGS sequence"/>
</dbReference>
<proteinExistence type="inferred from homology"/>
<organism evidence="11 12">
    <name type="scientific">Candidatus Enterococcus moelleringii</name>
    <dbReference type="NCBI Taxonomy" id="2815325"/>
    <lineage>
        <taxon>Bacteria</taxon>
        <taxon>Bacillati</taxon>
        <taxon>Bacillota</taxon>
        <taxon>Bacilli</taxon>
        <taxon>Lactobacillales</taxon>
        <taxon>Enterococcaceae</taxon>
        <taxon>Enterococcus</taxon>
    </lineage>
</organism>
<keyword evidence="9" id="KW-0378">Hydrolase</keyword>
<evidence type="ECO:0000313" key="11">
    <source>
        <dbReference type="EMBL" id="MBO1308760.1"/>
    </source>
</evidence>
<dbReference type="RefSeq" id="WP_207675751.1">
    <property type="nucleotide sequence ID" value="NZ_JAFREM010000042.1"/>
</dbReference>
<evidence type="ECO:0000256" key="5">
    <source>
        <dbReference type="ARBA" id="ARBA00012684"/>
    </source>
</evidence>
<dbReference type="EMBL" id="JAFREM010000042">
    <property type="protein sequence ID" value="MBO1308760.1"/>
    <property type="molecule type" value="Genomic_DNA"/>
</dbReference>
<dbReference type="InterPro" id="IPR050967">
    <property type="entry name" value="Thiamine_Salvage_TenA"/>
</dbReference>
<dbReference type="CDD" id="cd19364">
    <property type="entry name" value="TenA_C_BsTenA-like"/>
    <property type="match status" value="1"/>
</dbReference>
<comment type="pathway">
    <text evidence="2 9">Cofactor biosynthesis; thiamine diphosphate biosynthesis.</text>
</comment>
<dbReference type="PANTHER" id="PTHR43198:SF2">
    <property type="entry name" value="SI:CH1073-67J19.1-RELATED"/>
    <property type="match status" value="1"/>
</dbReference>
<reference evidence="11 12" key="1">
    <citation type="submission" date="2021-03" db="EMBL/GenBank/DDBJ databases">
        <title>Enterococcal diversity collection.</title>
        <authorList>
            <person name="Gilmore M.S."/>
            <person name="Schwartzman J."/>
            <person name="Van Tyne D."/>
            <person name="Martin M."/>
            <person name="Earl A.M."/>
            <person name="Manson A.L."/>
            <person name="Straub T."/>
            <person name="Salamzade R."/>
            <person name="Saavedra J."/>
            <person name="Lebreton F."/>
            <person name="Prichula J."/>
            <person name="Schaufler K."/>
            <person name="Gaca A."/>
            <person name="Sgardioli B."/>
            <person name="Wagenaar J."/>
            <person name="Strong T."/>
        </authorList>
    </citation>
    <scope>NUCLEOTIDE SEQUENCE [LARGE SCALE GENOMIC DNA]</scope>
    <source>
        <strain evidence="11 12">669A</strain>
    </source>
</reference>